<feature type="domain" description="ORC1/DEAH AAA+ ATPase" evidence="3">
    <location>
        <begin position="380"/>
        <end position="467"/>
    </location>
</feature>
<name>A0AAE4CZY1_9ACTN</name>
<dbReference type="InterPro" id="IPR024983">
    <property type="entry name" value="CHAT_dom"/>
</dbReference>
<gene>
    <name evidence="4" type="ORF">J2S44_007624</name>
</gene>
<dbReference type="Proteomes" id="UP001183629">
    <property type="component" value="Unassembled WGS sequence"/>
</dbReference>
<evidence type="ECO:0000256" key="1">
    <source>
        <dbReference type="SAM" id="MobiDB-lite"/>
    </source>
</evidence>
<feature type="domain" description="CHAT" evidence="2">
    <location>
        <begin position="62"/>
        <end position="313"/>
    </location>
</feature>
<protein>
    <submittedName>
        <fullName evidence="4">Uncharacterized protein</fullName>
    </submittedName>
</protein>
<feature type="compositionally biased region" description="Low complexity" evidence="1">
    <location>
        <begin position="570"/>
        <end position="594"/>
    </location>
</feature>
<dbReference type="EMBL" id="JAVDYC010000001">
    <property type="protein sequence ID" value="MDR7327374.1"/>
    <property type="molecule type" value="Genomic_DNA"/>
</dbReference>
<dbReference type="SUPFAM" id="SSF52540">
    <property type="entry name" value="P-loop containing nucleoside triphosphate hydrolases"/>
    <property type="match status" value="1"/>
</dbReference>
<sequence>MTEPPVVTITEQSRSGDTFHATVEFTGDPYRHAVTVRDPADRAPAAYGTSLFGQVFTGRALRRYARLGDGRLVVSGTAAFHRLHWEMMRDPRDDHPLSVRMRFERRTHQEAEYAPLPPGPSLAVLVVAARPFGSGPPTVSRTLVTAAWDASPPLRVGLSRPGTWRALHEHLADGRYEAVHADLAGVVLDWAGLQAEIDAGRFSPSLPIPPYRGEQGFLLFETRADDVADPVPVADVARLLRDNRLAVAVLTLPGSGGDLAQRLAAAGVPVVVGMTAPSAPDTAGRMITDLYRGLAAGDTPGEAVRRTRQRLDPARDWRLPVLYQQRDVTITLAELSESERAAFHESLTRGGPEPAEVRGRDADVLAVERRLFFRGAPNELVLHGPAGAGKTWLLRLLAWWWQRTGPVSRVFRFSLDEPDVTPRTMVEWIASGLATAEGAATAEMAWPALLGGVVRRLRDDRHLLILDCGGYSLRDLDDDGEETYRAVLTRLRGGRTLVLIGSRSDEPWLPTPTVARYRVSPPVAAAGAPSGTAARPHRRVRAALAGGALVLLLAGTGLLANLVDPRGSAGPAGLPTTGPAGITPTGSAWSTPTGSAGGASGEPARPAVTVDPQWADGAVQAPGVRITAPSPGAGVEACMQVSGTADGLAPNETIVVAIRRADRFTGEPFFLHRVVGWDEPVPPATWTARVSTGNAIWQEFDVIALVGDRERIRAAWPASRNMTSATEIEGLRRGAAIRVEQTGSSSGC</sequence>
<proteinExistence type="predicted"/>
<dbReference type="Pfam" id="PF12770">
    <property type="entry name" value="CHAT"/>
    <property type="match status" value="1"/>
</dbReference>
<dbReference type="Pfam" id="PF13401">
    <property type="entry name" value="AAA_22"/>
    <property type="match status" value="1"/>
</dbReference>
<organism evidence="4 5">
    <name type="scientific">Catenuloplanes niger</name>
    <dbReference type="NCBI Taxonomy" id="587534"/>
    <lineage>
        <taxon>Bacteria</taxon>
        <taxon>Bacillati</taxon>
        <taxon>Actinomycetota</taxon>
        <taxon>Actinomycetes</taxon>
        <taxon>Micromonosporales</taxon>
        <taxon>Micromonosporaceae</taxon>
        <taxon>Catenuloplanes</taxon>
    </lineage>
</organism>
<dbReference type="AlphaFoldDB" id="A0AAE4CZY1"/>
<comment type="caution">
    <text evidence="4">The sequence shown here is derived from an EMBL/GenBank/DDBJ whole genome shotgun (WGS) entry which is preliminary data.</text>
</comment>
<dbReference type="GO" id="GO:0016887">
    <property type="term" value="F:ATP hydrolysis activity"/>
    <property type="evidence" value="ECO:0007669"/>
    <property type="project" value="InterPro"/>
</dbReference>
<evidence type="ECO:0000259" key="3">
    <source>
        <dbReference type="Pfam" id="PF13401"/>
    </source>
</evidence>
<dbReference type="InterPro" id="IPR027417">
    <property type="entry name" value="P-loop_NTPase"/>
</dbReference>
<dbReference type="RefSeq" id="WP_310424639.1">
    <property type="nucleotide sequence ID" value="NZ_JAVDYC010000001.1"/>
</dbReference>
<feature type="region of interest" description="Disordered" evidence="1">
    <location>
        <begin position="570"/>
        <end position="606"/>
    </location>
</feature>
<evidence type="ECO:0000259" key="2">
    <source>
        <dbReference type="Pfam" id="PF12770"/>
    </source>
</evidence>
<accession>A0AAE4CZY1</accession>
<evidence type="ECO:0000313" key="4">
    <source>
        <dbReference type="EMBL" id="MDR7327374.1"/>
    </source>
</evidence>
<reference evidence="4 5" key="1">
    <citation type="submission" date="2023-07" db="EMBL/GenBank/DDBJ databases">
        <title>Sequencing the genomes of 1000 actinobacteria strains.</title>
        <authorList>
            <person name="Klenk H.-P."/>
        </authorList>
    </citation>
    <scope>NUCLEOTIDE SEQUENCE [LARGE SCALE GENOMIC DNA]</scope>
    <source>
        <strain evidence="4 5">DSM 44711</strain>
    </source>
</reference>
<keyword evidence="5" id="KW-1185">Reference proteome</keyword>
<evidence type="ECO:0000313" key="5">
    <source>
        <dbReference type="Proteomes" id="UP001183629"/>
    </source>
</evidence>
<dbReference type="InterPro" id="IPR049945">
    <property type="entry name" value="AAA_22"/>
</dbReference>